<protein>
    <submittedName>
        <fullName evidence="2">Uncharacterized protein</fullName>
    </submittedName>
</protein>
<keyword evidence="1" id="KW-0472">Membrane</keyword>
<dbReference type="STRING" id="314315.LCA_0926"/>
<accession>Q38X53</accession>
<keyword evidence="1" id="KW-1133">Transmembrane helix</keyword>
<keyword evidence="3" id="KW-1185">Reference proteome</keyword>
<dbReference type="Proteomes" id="UP000002707">
    <property type="component" value="Chromosome"/>
</dbReference>
<evidence type="ECO:0000313" key="3">
    <source>
        <dbReference type="Proteomes" id="UP000002707"/>
    </source>
</evidence>
<gene>
    <name evidence="2" type="ordered locus">LCA_0926</name>
</gene>
<dbReference type="AlphaFoldDB" id="Q38X53"/>
<keyword evidence="1" id="KW-0812">Transmembrane</keyword>
<dbReference type="HOGENOM" id="CLU_3100280_0_0_9"/>
<evidence type="ECO:0000313" key="2">
    <source>
        <dbReference type="EMBL" id="CAI55228.1"/>
    </source>
</evidence>
<feature type="transmembrane region" description="Helical" evidence="1">
    <location>
        <begin position="28"/>
        <end position="43"/>
    </location>
</feature>
<proteinExistence type="predicted"/>
<feature type="transmembrane region" description="Helical" evidence="1">
    <location>
        <begin position="5"/>
        <end position="22"/>
    </location>
</feature>
<sequence>MIFRLISLIFVILLLLSFWIKIPFFNDYRPVMILIYGLTYYFVDRHQRLTR</sequence>
<reference evidence="3" key="1">
    <citation type="journal article" date="2005" name="Nat. Biotechnol.">
        <title>The complete genome sequence of the meat-borne lactic acid bacterium Lactobacillus sakei 23K.</title>
        <authorList>
            <person name="Chaillou S."/>
            <person name="Champomier-Verges M.-C."/>
            <person name="Cornet M."/>
            <person name="Crutz-Le Coq A.-M."/>
            <person name="Dudez A.-M."/>
            <person name="Martin V."/>
            <person name="Beaufils S."/>
            <person name="Darbon-Rongere E."/>
            <person name="Bossy R."/>
            <person name="Loux V."/>
            <person name="Zagorec M."/>
        </authorList>
    </citation>
    <scope>NUCLEOTIDE SEQUENCE [LARGE SCALE GENOMIC DNA]</scope>
    <source>
        <strain evidence="3">23K</strain>
    </source>
</reference>
<dbReference type="EMBL" id="CR936503">
    <property type="protein sequence ID" value="CAI55228.1"/>
    <property type="molecule type" value="Genomic_DNA"/>
</dbReference>
<organism evidence="2 3">
    <name type="scientific">Latilactobacillus sakei subsp. sakei (strain 23K)</name>
    <name type="common">Lactobacillus sakei subsp. sakei</name>
    <dbReference type="NCBI Taxonomy" id="314315"/>
    <lineage>
        <taxon>Bacteria</taxon>
        <taxon>Bacillati</taxon>
        <taxon>Bacillota</taxon>
        <taxon>Bacilli</taxon>
        <taxon>Lactobacillales</taxon>
        <taxon>Lactobacillaceae</taxon>
        <taxon>Latilactobacillus</taxon>
    </lineage>
</organism>
<dbReference type="KEGG" id="lsa:LCA_0926"/>
<name>Q38X53_LATSS</name>
<evidence type="ECO:0000256" key="1">
    <source>
        <dbReference type="SAM" id="Phobius"/>
    </source>
</evidence>